<evidence type="ECO:0000313" key="10">
    <source>
        <dbReference type="EMBL" id="UNI20350.1"/>
    </source>
</evidence>
<proteinExistence type="predicted"/>
<feature type="compositionally biased region" description="Gly residues" evidence="6">
    <location>
        <begin position="225"/>
        <end position="238"/>
    </location>
</feature>
<keyword evidence="4 7" id="KW-1133">Transmembrane helix</keyword>
<feature type="domain" description="ER membrane protein complex subunit 7 beta-sandwich" evidence="9">
    <location>
        <begin position="40"/>
        <end position="186"/>
    </location>
</feature>
<evidence type="ECO:0000256" key="2">
    <source>
        <dbReference type="ARBA" id="ARBA00022692"/>
    </source>
</evidence>
<feature type="region of interest" description="Disordered" evidence="6">
    <location>
        <begin position="223"/>
        <end position="280"/>
    </location>
</feature>
<protein>
    <recommendedName>
        <fullName evidence="9">ER membrane protein complex subunit 7 beta-sandwich domain-containing protein</fullName>
    </recommendedName>
</protein>
<feature type="chain" id="PRO_5040499476" description="ER membrane protein complex subunit 7 beta-sandwich domain-containing protein" evidence="8">
    <location>
        <begin position="23"/>
        <end position="280"/>
    </location>
</feature>
<feature type="transmembrane region" description="Helical" evidence="7">
    <location>
        <begin position="183"/>
        <end position="201"/>
    </location>
</feature>
<gene>
    <name evidence="10" type="ORF">JDV02_006445</name>
</gene>
<dbReference type="PANTHER" id="PTHR13605">
    <property type="entry name" value="ER MEMBRANE PROTEIN COMPLEX SUBUNIT 7"/>
    <property type="match status" value="1"/>
</dbReference>
<keyword evidence="3 8" id="KW-0732">Signal</keyword>
<evidence type="ECO:0000256" key="8">
    <source>
        <dbReference type="SAM" id="SignalP"/>
    </source>
</evidence>
<dbReference type="GO" id="GO:0072546">
    <property type="term" value="C:EMC complex"/>
    <property type="evidence" value="ECO:0007669"/>
    <property type="project" value="TreeGrafter"/>
</dbReference>
<organism evidence="10 11">
    <name type="scientific">Purpureocillium takamizusanense</name>
    <dbReference type="NCBI Taxonomy" id="2060973"/>
    <lineage>
        <taxon>Eukaryota</taxon>
        <taxon>Fungi</taxon>
        <taxon>Dikarya</taxon>
        <taxon>Ascomycota</taxon>
        <taxon>Pezizomycotina</taxon>
        <taxon>Sordariomycetes</taxon>
        <taxon>Hypocreomycetidae</taxon>
        <taxon>Hypocreales</taxon>
        <taxon>Ophiocordycipitaceae</taxon>
        <taxon>Purpureocillium</taxon>
    </lineage>
</organism>
<evidence type="ECO:0000256" key="3">
    <source>
        <dbReference type="ARBA" id="ARBA00022729"/>
    </source>
</evidence>
<dbReference type="OrthoDB" id="27095at2759"/>
<evidence type="ECO:0000256" key="5">
    <source>
        <dbReference type="ARBA" id="ARBA00023136"/>
    </source>
</evidence>
<evidence type="ECO:0000256" key="1">
    <source>
        <dbReference type="ARBA" id="ARBA00004167"/>
    </source>
</evidence>
<reference evidence="10" key="1">
    <citation type="submission" date="2021-11" db="EMBL/GenBank/DDBJ databases">
        <title>Purpureocillium_takamizusanense_genome.</title>
        <authorList>
            <person name="Nguyen N.-H."/>
        </authorList>
    </citation>
    <scope>NUCLEOTIDE SEQUENCE</scope>
    <source>
        <strain evidence="10">PT3</strain>
    </source>
</reference>
<dbReference type="Proteomes" id="UP000829364">
    <property type="component" value="Chromosome 5"/>
</dbReference>
<dbReference type="InterPro" id="IPR039163">
    <property type="entry name" value="EMC7"/>
</dbReference>
<accession>A0A9Q8QIK1</accession>
<keyword evidence="5 7" id="KW-0472">Membrane</keyword>
<dbReference type="EMBL" id="CP086358">
    <property type="protein sequence ID" value="UNI20350.1"/>
    <property type="molecule type" value="Genomic_DNA"/>
</dbReference>
<name>A0A9Q8QIK1_9HYPO</name>
<dbReference type="InterPro" id="IPR019008">
    <property type="entry name" value="Beta_sandwich_EMC7"/>
</dbReference>
<evidence type="ECO:0000256" key="6">
    <source>
        <dbReference type="SAM" id="MobiDB-lite"/>
    </source>
</evidence>
<feature type="signal peptide" evidence="8">
    <location>
        <begin position="1"/>
        <end position="22"/>
    </location>
</feature>
<sequence>MQLPSTLLALLPALAATAAAAAATTTTTTITLILPASPNPFSLPPSTHATLSSLGAHHAAPLSTVNTFVFRNVSAGSYLVDVHCPTEAFRPLRLDVGPAAANAAEKREKNNNGEAEAEGEQQRLVVQAWETFRGNDWGNKGEVMALTEGGATGAGVHVRWMGKKNYFMERPKFSILSILKNPMILMGLVSMLIFIGMPYLMDNMDPEMKAEFEAQQRKGGLAALLGGGGDSGSGGGDGAQQQQPQNPLGDFDMAAFLAGSKKKDSGSAGEGASKSQGVRR</sequence>
<evidence type="ECO:0000256" key="4">
    <source>
        <dbReference type="ARBA" id="ARBA00022989"/>
    </source>
</evidence>
<dbReference type="Pfam" id="PF09430">
    <property type="entry name" value="EMC7_beta-sandw"/>
    <property type="match status" value="1"/>
</dbReference>
<evidence type="ECO:0000259" key="9">
    <source>
        <dbReference type="Pfam" id="PF09430"/>
    </source>
</evidence>
<dbReference type="AlphaFoldDB" id="A0A9Q8QIK1"/>
<dbReference type="GeneID" id="72068394"/>
<dbReference type="KEGG" id="ptkz:JDV02_006445"/>
<comment type="subcellular location">
    <subcellularLocation>
        <location evidence="1">Membrane</location>
        <topology evidence="1">Single-pass membrane protein</topology>
    </subcellularLocation>
</comment>
<keyword evidence="2 7" id="KW-0812">Transmembrane</keyword>
<keyword evidence="11" id="KW-1185">Reference proteome</keyword>
<evidence type="ECO:0000313" key="11">
    <source>
        <dbReference type="Proteomes" id="UP000829364"/>
    </source>
</evidence>
<dbReference type="PANTHER" id="PTHR13605:SF4">
    <property type="entry name" value="ER MEMBRANE PROTEIN COMPLEX SUBUNIT 7"/>
    <property type="match status" value="1"/>
</dbReference>
<evidence type="ECO:0000256" key="7">
    <source>
        <dbReference type="SAM" id="Phobius"/>
    </source>
</evidence>
<dbReference type="RefSeq" id="XP_047843831.1">
    <property type="nucleotide sequence ID" value="XM_047987841.1"/>
</dbReference>